<dbReference type="PANTHER" id="PTHR35862">
    <property type="entry name" value="FELS-2 PROPHAGE PROTEIN"/>
    <property type="match status" value="1"/>
</dbReference>
<dbReference type="PANTHER" id="PTHR35862:SF3">
    <property type="entry name" value="FELS-2 PROPHAGE PROTEIN"/>
    <property type="match status" value="1"/>
</dbReference>
<reference evidence="1 2" key="1">
    <citation type="journal article" date="2012" name="PLoS ONE">
        <title>Evolution of Burkholderia pseudomallei in recurrent melioidosis.</title>
        <authorList>
            <person name="Hayden H.S."/>
            <person name="Lim R."/>
            <person name="Brittnacher M.J."/>
            <person name="Sims E.H."/>
            <person name="Ramage E.R."/>
            <person name="Fong C."/>
            <person name="Wu Z."/>
            <person name="Crist E."/>
            <person name="Chang J."/>
            <person name="Zhou Y."/>
            <person name="Radey M."/>
            <person name="Rohmer L."/>
            <person name="Haugen E."/>
            <person name="Gillett W."/>
            <person name="Wuthiekanun V."/>
            <person name="Peacock S.J."/>
            <person name="Kaul R."/>
            <person name="Miller S.I."/>
            <person name="Manoil C."/>
            <person name="Jacobs M.A."/>
        </authorList>
    </citation>
    <scope>NUCLEOTIDE SEQUENCE [LARGE SCALE GENOMIC DNA]</scope>
    <source>
        <strain evidence="1 2">1026b</strain>
    </source>
</reference>
<protein>
    <submittedName>
        <fullName evidence="1">Phage tail formation protein</fullName>
    </submittedName>
</protein>
<accession>A0A0H3HIK9</accession>
<name>A0A0H3HIK9_BURP2</name>
<dbReference type="PATRIC" id="fig|884204.3.peg.1225"/>
<dbReference type="InterPro" id="IPR052726">
    <property type="entry name" value="Phage_Baseplate_Hub"/>
</dbReference>
<organism evidence="1 2">
    <name type="scientific">Burkholderia pseudomallei (strain 1026b)</name>
    <dbReference type="NCBI Taxonomy" id="884204"/>
    <lineage>
        <taxon>Bacteria</taxon>
        <taxon>Pseudomonadati</taxon>
        <taxon>Pseudomonadota</taxon>
        <taxon>Betaproteobacteria</taxon>
        <taxon>Burkholderiales</taxon>
        <taxon>Burkholderiaceae</taxon>
        <taxon>Burkholderia</taxon>
        <taxon>pseudomallei group</taxon>
    </lineage>
</organism>
<dbReference type="AlphaFoldDB" id="A0A0H3HIK9"/>
<dbReference type="Pfam" id="PF05954">
    <property type="entry name" value="Phage_GPD"/>
    <property type="match status" value="1"/>
</dbReference>
<dbReference type="SUPFAM" id="SSF69279">
    <property type="entry name" value="Phage tail proteins"/>
    <property type="match status" value="1"/>
</dbReference>
<sequence>MQAIFQIIANGADITRTIQDRVLRIRTTDKPGLEADECEIELDDRDGVIRFPPKGATLKISLGWAGQGLSLLGEYAIDEIVLRGPPATVAIRGRPANLRATSKTHRYGSWSNAKLADVVGDIARRNKWAAACSIDVVVPRADQFGESDLHFVTRIARQYGATATVKAGKLIVTPIGGGKSASGKVLPALLLTPEQLIDYEISFPDRASFAAVRTKVHDAKSGKKIDLVIPNPDAPPGAAAVHTERHAFASPQVAKAAASARLAKLNRHTATSHLRMLGRADVSAEKTVTLKGFKRDADGDFLVESVTHEYAGRSWETEVVLNAGNKGKAKAGHGKKQAKKINLVIPAPQR</sequence>
<dbReference type="RefSeq" id="WP_004552772.1">
    <property type="nucleotide sequence ID" value="NC_017831.1"/>
</dbReference>
<dbReference type="EMBL" id="CP002833">
    <property type="protein sequence ID" value="AFI65771.1"/>
    <property type="molecule type" value="Genomic_DNA"/>
</dbReference>
<evidence type="ECO:0000313" key="2">
    <source>
        <dbReference type="Proteomes" id="UP000010087"/>
    </source>
</evidence>
<proteinExistence type="predicted"/>
<dbReference type="Proteomes" id="UP000010087">
    <property type="component" value="Chromosome 1"/>
</dbReference>
<gene>
    <name evidence="1" type="ordered locus">BP1026B_I1121</name>
</gene>
<dbReference type="KEGG" id="bpz:BP1026B_I1121"/>
<evidence type="ECO:0000313" key="1">
    <source>
        <dbReference type="EMBL" id="AFI65771.1"/>
    </source>
</evidence>